<dbReference type="PANTHER" id="PTHR24220">
    <property type="entry name" value="IMPORT ATP-BINDING PROTEIN"/>
    <property type="match status" value="1"/>
</dbReference>
<dbReference type="SMART" id="SM00382">
    <property type="entry name" value="AAA"/>
    <property type="match status" value="1"/>
</dbReference>
<keyword evidence="2" id="KW-0547">Nucleotide-binding</keyword>
<dbReference type="GO" id="GO:0016887">
    <property type="term" value="F:ATP hydrolysis activity"/>
    <property type="evidence" value="ECO:0007669"/>
    <property type="project" value="InterPro"/>
</dbReference>
<sequence length="237" mass="25879">MTEVVIEIENLRFRWSAGDDFSLDIPAFTARAGERVFLHGPSGSGKSTLLGLLGGVLVPECGRLRLLGTELPRLQPSVRDRFRADHVGFLFQQFNLIPYLSVIDNVLLSCRFSGRRLARATAAGASLHAEARRLLTHLDLEESLHRREVTRLSVGQQQRVAAARALIGRPEIVIADEPTSALDAERQGAFLDLLARECAAAGSTLLFVSHDRRLAAGFDRELSLASISQTGVDQQAA</sequence>
<dbReference type="InterPro" id="IPR003439">
    <property type="entry name" value="ABC_transporter-like_ATP-bd"/>
</dbReference>
<dbReference type="InterPro" id="IPR027417">
    <property type="entry name" value="P-loop_NTPase"/>
</dbReference>
<dbReference type="Pfam" id="PF00005">
    <property type="entry name" value="ABC_tran"/>
    <property type="match status" value="1"/>
</dbReference>
<dbReference type="EMBL" id="JADJMH010000009">
    <property type="protein sequence ID" value="MBK7675384.1"/>
    <property type="molecule type" value="Genomic_DNA"/>
</dbReference>
<dbReference type="SUPFAM" id="SSF52540">
    <property type="entry name" value="P-loop containing nucleoside triphosphate hydrolases"/>
    <property type="match status" value="1"/>
</dbReference>
<dbReference type="AlphaFoldDB" id="A0A935UH56"/>
<keyword evidence="1" id="KW-0472">Membrane</keyword>
<dbReference type="Gene3D" id="3.40.50.300">
    <property type="entry name" value="P-loop containing nucleotide triphosphate hydrolases"/>
    <property type="match status" value="1"/>
</dbReference>
<organism evidence="5 6">
    <name type="scientific">Candidatus Accumulibacter proximus</name>
    <dbReference type="NCBI Taxonomy" id="2954385"/>
    <lineage>
        <taxon>Bacteria</taxon>
        <taxon>Pseudomonadati</taxon>
        <taxon>Pseudomonadota</taxon>
        <taxon>Betaproteobacteria</taxon>
        <taxon>Candidatus Accumulibacter</taxon>
    </lineage>
</organism>
<keyword evidence="1" id="KW-1003">Cell membrane</keyword>
<evidence type="ECO:0000313" key="5">
    <source>
        <dbReference type="EMBL" id="MBK7675384.1"/>
    </source>
</evidence>
<evidence type="ECO:0000256" key="1">
    <source>
        <dbReference type="ARBA" id="ARBA00022475"/>
    </source>
</evidence>
<reference evidence="5 6" key="1">
    <citation type="submission" date="2020-10" db="EMBL/GenBank/DDBJ databases">
        <title>Connecting structure to function with the recovery of over 1000 high-quality activated sludge metagenome-assembled genomes encoding full-length rRNA genes using long-read sequencing.</title>
        <authorList>
            <person name="Singleton C.M."/>
            <person name="Petriglieri F."/>
            <person name="Kristensen J.M."/>
            <person name="Kirkegaard R.H."/>
            <person name="Michaelsen T.Y."/>
            <person name="Andersen M.H."/>
            <person name="Karst S.M."/>
            <person name="Dueholm M.S."/>
            <person name="Nielsen P.H."/>
            <person name="Albertsen M."/>
        </authorList>
    </citation>
    <scope>NUCLEOTIDE SEQUENCE [LARGE SCALE GENOMIC DNA]</scope>
    <source>
        <strain evidence="5">EsbW_18-Q3-R4-48_BATAC.285</strain>
    </source>
</reference>
<dbReference type="PANTHER" id="PTHR24220:SF611">
    <property type="entry name" value="ATP-BINDING COMPONENT OF ABC TRANSPORTER-RELATED"/>
    <property type="match status" value="1"/>
</dbReference>
<evidence type="ECO:0000313" key="6">
    <source>
        <dbReference type="Proteomes" id="UP000697998"/>
    </source>
</evidence>
<gene>
    <name evidence="5" type="ORF">IPJ27_11840</name>
</gene>
<dbReference type="InterPro" id="IPR003593">
    <property type="entry name" value="AAA+_ATPase"/>
</dbReference>
<dbReference type="Proteomes" id="UP000697998">
    <property type="component" value="Unassembled WGS sequence"/>
</dbReference>
<proteinExistence type="predicted"/>
<evidence type="ECO:0000256" key="3">
    <source>
        <dbReference type="ARBA" id="ARBA00022840"/>
    </source>
</evidence>
<comment type="caution">
    <text evidence="5">The sequence shown here is derived from an EMBL/GenBank/DDBJ whole genome shotgun (WGS) entry which is preliminary data.</text>
</comment>
<name>A0A935UH56_9PROT</name>
<dbReference type="InterPro" id="IPR015854">
    <property type="entry name" value="ABC_transpr_LolD-like"/>
</dbReference>
<dbReference type="GO" id="GO:0022857">
    <property type="term" value="F:transmembrane transporter activity"/>
    <property type="evidence" value="ECO:0007669"/>
    <property type="project" value="TreeGrafter"/>
</dbReference>
<dbReference type="GO" id="GO:0005886">
    <property type="term" value="C:plasma membrane"/>
    <property type="evidence" value="ECO:0007669"/>
    <property type="project" value="TreeGrafter"/>
</dbReference>
<evidence type="ECO:0000259" key="4">
    <source>
        <dbReference type="PROSITE" id="PS50893"/>
    </source>
</evidence>
<evidence type="ECO:0000256" key="2">
    <source>
        <dbReference type="ARBA" id="ARBA00022741"/>
    </source>
</evidence>
<dbReference type="PROSITE" id="PS50893">
    <property type="entry name" value="ABC_TRANSPORTER_2"/>
    <property type="match status" value="1"/>
</dbReference>
<protein>
    <submittedName>
        <fullName evidence="5">ATP-binding cassette domain-containing protein</fullName>
    </submittedName>
</protein>
<dbReference type="GO" id="GO:0005524">
    <property type="term" value="F:ATP binding"/>
    <property type="evidence" value="ECO:0007669"/>
    <property type="project" value="UniProtKB-KW"/>
</dbReference>
<feature type="domain" description="ABC transporter" evidence="4">
    <location>
        <begin position="6"/>
        <end position="235"/>
    </location>
</feature>
<keyword evidence="3 5" id="KW-0067">ATP-binding</keyword>
<accession>A0A935UH56</accession>